<accession>A0ABW1F7C0</accession>
<keyword evidence="1" id="KW-0812">Transmembrane</keyword>
<dbReference type="RefSeq" id="WP_313762277.1">
    <property type="nucleotide sequence ID" value="NZ_BAAAVH010000009.1"/>
</dbReference>
<comment type="caution">
    <text evidence="2">The sequence shown here is derived from an EMBL/GenBank/DDBJ whole genome shotgun (WGS) entry which is preliminary data.</text>
</comment>
<organism evidence="2 3">
    <name type="scientific">Kitasatospora aburaviensis</name>
    <dbReference type="NCBI Taxonomy" id="67265"/>
    <lineage>
        <taxon>Bacteria</taxon>
        <taxon>Bacillati</taxon>
        <taxon>Actinomycetota</taxon>
        <taxon>Actinomycetes</taxon>
        <taxon>Kitasatosporales</taxon>
        <taxon>Streptomycetaceae</taxon>
        <taxon>Kitasatospora</taxon>
    </lineage>
</organism>
<protein>
    <recommendedName>
        <fullName evidence="4">CHAT domain-containing protein</fullName>
    </recommendedName>
</protein>
<gene>
    <name evidence="2" type="ORF">ACFP0N_35645</name>
</gene>
<proteinExistence type="predicted"/>
<feature type="transmembrane region" description="Helical" evidence="1">
    <location>
        <begin position="838"/>
        <end position="862"/>
    </location>
</feature>
<evidence type="ECO:0000256" key="1">
    <source>
        <dbReference type="SAM" id="Phobius"/>
    </source>
</evidence>
<reference evidence="3" key="1">
    <citation type="journal article" date="2019" name="Int. J. Syst. Evol. Microbiol.">
        <title>The Global Catalogue of Microorganisms (GCM) 10K type strain sequencing project: providing services to taxonomists for standard genome sequencing and annotation.</title>
        <authorList>
            <consortium name="The Broad Institute Genomics Platform"/>
            <consortium name="The Broad Institute Genome Sequencing Center for Infectious Disease"/>
            <person name="Wu L."/>
            <person name="Ma J."/>
        </authorList>
    </citation>
    <scope>NUCLEOTIDE SEQUENCE [LARGE SCALE GENOMIC DNA]</scope>
    <source>
        <strain evidence="3">CGMCC 4.1469</strain>
    </source>
</reference>
<sequence length="912" mass="97668">MVKLSDILSIAPEALAVAGVVNWRDQAGTGSASDRVTLDLPDPGQPWQWRWSPDLPARLVGDVDLQVDLIRSWTESTSGVTGPVRLALYDVPRRSRHALMTRLGQASPGVGAVFVVDDTLTPEPRWSWPLRVGAVTTEAAEDLFDVLDHDEGIAPLVDAYTLGEQDGDCDVLAVSSAAELDALTTGGGLSAACLAWCGRQPPDQHELARLDAAARNLGASGWVVANLSATNAVDWLDRFVRNLSENQALDEAAGRAGSWLTVAHPRVAEHRVVADAVRDADSAARALAAGGTAPVTIDFGDEVMRRLNLPDRQAMVSDFTHGVVVDVGGEVDGTVLGSAVADAFRAVHRAGVAPGRANARYLQALVSDQETGERRLHAFRAGAANDVHIRVGPHSAEWHGLATGFPEQSLEFQDGEVRLTVVFTEEREQAALHEPMNVTLPRRGASSEAVFTVEVGPQEREIRCTARVFHQNRQLQRLEISGPVGASDRAVGRREIAINGEAFSSLAAPPSPDDGGSAAVIRIVDDETAVIVTGGSEASVRIKDLDELRARIRDNLRAAVNADAVAELAADGPGPAAPDRLLRGLAQQGSFLFDRLEQLGHAGLRKAASLQVVSAEAAELWPLEFVYDYGYPSDTARLCSGWQRALETGTCSCRPSRRPTVNGRRTVCPLGFWGVRMVIERRVERARLDHTVVEAAPPDAASALRPVNSVLFAASQVVRGADRDDAVGTLRGSLGNDGVYTANSWQEWRKVVRAEGPALLLAVAHNARDEGLTPVLEIGKKSRPSRLPSLQIDRRDIVSELHDRGTGPIVMLLGCNTAQEDISWQNVAARFLEKSAPVVVGTLVPTLGPQAAVMAGIAAVMLAENTNENRSIGELVRDIRRRLLTLGYTLAMAVVAFGDARWLVGSRQGGES</sequence>
<keyword evidence="1" id="KW-1133">Transmembrane helix</keyword>
<dbReference type="Proteomes" id="UP001596067">
    <property type="component" value="Unassembled WGS sequence"/>
</dbReference>
<name>A0ABW1F7C0_9ACTN</name>
<evidence type="ECO:0008006" key="4">
    <source>
        <dbReference type="Google" id="ProtNLM"/>
    </source>
</evidence>
<feature type="transmembrane region" description="Helical" evidence="1">
    <location>
        <begin position="883"/>
        <end position="904"/>
    </location>
</feature>
<evidence type="ECO:0000313" key="3">
    <source>
        <dbReference type="Proteomes" id="UP001596067"/>
    </source>
</evidence>
<evidence type="ECO:0000313" key="2">
    <source>
        <dbReference type="EMBL" id="MFC5890302.1"/>
    </source>
</evidence>
<keyword evidence="3" id="KW-1185">Reference proteome</keyword>
<dbReference type="EMBL" id="JBHSOD010000077">
    <property type="protein sequence ID" value="MFC5890302.1"/>
    <property type="molecule type" value="Genomic_DNA"/>
</dbReference>
<keyword evidence="1" id="KW-0472">Membrane</keyword>